<dbReference type="InterPro" id="IPR052777">
    <property type="entry name" value="Acetyltransferase_Enz"/>
</dbReference>
<dbReference type="InterPro" id="IPR000182">
    <property type="entry name" value="GNAT_dom"/>
</dbReference>
<sequence>MTASSIQIRPTQGDEWAAVRLLFRQYLSELDFDLDFQDVERELQDLPGPYAAPQGVALLAVDAPGGSQYVNDTVTERAVGVVALKPLDPEPNGDRVCEMKRLYVRPEFRGQGLGSQLAEAILREARERGYNIMRLDTVASMTAARSVYQDLGFVEREAYYHNPLDDVVYYERRL</sequence>
<gene>
    <name evidence="2" type="ORF">CRI94_07885</name>
</gene>
<organism evidence="2 3">
    <name type="scientific">Longibacter salinarum</name>
    <dbReference type="NCBI Taxonomy" id="1850348"/>
    <lineage>
        <taxon>Bacteria</taxon>
        <taxon>Pseudomonadati</taxon>
        <taxon>Rhodothermota</taxon>
        <taxon>Rhodothermia</taxon>
        <taxon>Rhodothermales</taxon>
        <taxon>Salisaetaceae</taxon>
        <taxon>Longibacter</taxon>
    </lineage>
</organism>
<dbReference type="EMBL" id="PDEQ01000003">
    <property type="protein sequence ID" value="PEN13964.1"/>
    <property type="molecule type" value="Genomic_DNA"/>
</dbReference>
<dbReference type="OrthoDB" id="9803233at2"/>
<protein>
    <submittedName>
        <fullName evidence="2">GNAT family N-acetyltransferase</fullName>
    </submittedName>
</protein>
<dbReference type="AlphaFoldDB" id="A0A2A8CZB0"/>
<proteinExistence type="predicted"/>
<evidence type="ECO:0000313" key="3">
    <source>
        <dbReference type="Proteomes" id="UP000220102"/>
    </source>
</evidence>
<comment type="caution">
    <text evidence="2">The sequence shown here is derived from an EMBL/GenBank/DDBJ whole genome shotgun (WGS) entry which is preliminary data.</text>
</comment>
<dbReference type="PANTHER" id="PTHR43305">
    <property type="entry name" value="FAMILY N-ACETYLTRANSFERASE, PUTATIVE (AFU_ORTHOLOGUE AFUA_2G01380)-RELATED"/>
    <property type="match status" value="1"/>
</dbReference>
<dbReference type="PROSITE" id="PS51186">
    <property type="entry name" value="GNAT"/>
    <property type="match status" value="1"/>
</dbReference>
<keyword evidence="3" id="KW-1185">Reference proteome</keyword>
<dbReference type="Pfam" id="PF00583">
    <property type="entry name" value="Acetyltransf_1"/>
    <property type="match status" value="1"/>
</dbReference>
<evidence type="ECO:0000259" key="1">
    <source>
        <dbReference type="PROSITE" id="PS51186"/>
    </source>
</evidence>
<dbReference type="CDD" id="cd04301">
    <property type="entry name" value="NAT_SF"/>
    <property type="match status" value="1"/>
</dbReference>
<evidence type="ECO:0000313" key="2">
    <source>
        <dbReference type="EMBL" id="PEN13964.1"/>
    </source>
</evidence>
<dbReference type="PANTHER" id="PTHR43305:SF1">
    <property type="entry name" value="FAMILY N-ACETYLTRANSFERASE, PUTATIVE (AFU_ORTHOLOGUE AFUA_2G01380)-RELATED"/>
    <property type="match status" value="1"/>
</dbReference>
<accession>A0A2A8CZB0</accession>
<dbReference type="GO" id="GO:0016747">
    <property type="term" value="F:acyltransferase activity, transferring groups other than amino-acyl groups"/>
    <property type="evidence" value="ECO:0007669"/>
    <property type="project" value="InterPro"/>
</dbReference>
<dbReference type="RefSeq" id="WP_098075126.1">
    <property type="nucleotide sequence ID" value="NZ_PDEQ01000003.1"/>
</dbReference>
<keyword evidence="2" id="KW-0808">Transferase</keyword>
<dbReference type="SUPFAM" id="SSF55729">
    <property type="entry name" value="Acyl-CoA N-acyltransferases (Nat)"/>
    <property type="match status" value="1"/>
</dbReference>
<dbReference type="InterPro" id="IPR016181">
    <property type="entry name" value="Acyl_CoA_acyltransferase"/>
</dbReference>
<reference evidence="2 3" key="1">
    <citation type="submission" date="2017-10" db="EMBL/GenBank/DDBJ databases">
        <title>Draft genome of Longibacter Salinarum.</title>
        <authorList>
            <person name="Goh K.M."/>
            <person name="Shamsir M.S."/>
            <person name="Lim S.W."/>
        </authorList>
    </citation>
    <scope>NUCLEOTIDE SEQUENCE [LARGE SCALE GENOMIC DNA]</scope>
    <source>
        <strain evidence="2 3">KCTC 52045</strain>
    </source>
</reference>
<dbReference type="Proteomes" id="UP000220102">
    <property type="component" value="Unassembled WGS sequence"/>
</dbReference>
<name>A0A2A8CZB0_9BACT</name>
<feature type="domain" description="N-acetyltransferase" evidence="1">
    <location>
        <begin position="6"/>
        <end position="174"/>
    </location>
</feature>
<dbReference type="Gene3D" id="3.40.630.30">
    <property type="match status" value="1"/>
</dbReference>